<accession>A0ABD1CK74</accession>
<sequence length="40" mass="4057">GAPAVPGGIYGPFFLSVCISEKCSISQCGGEEATPELGRK</sequence>
<proteinExistence type="predicted"/>
<feature type="non-terminal residue" evidence="1">
    <location>
        <position position="1"/>
    </location>
</feature>
<evidence type="ECO:0000313" key="2">
    <source>
        <dbReference type="Proteomes" id="UP001562425"/>
    </source>
</evidence>
<comment type="caution">
    <text evidence="1">The sequence shown here is derived from an EMBL/GenBank/DDBJ whole genome shotgun (WGS) entry which is preliminary data.</text>
</comment>
<dbReference type="AlphaFoldDB" id="A0ABD1CK74"/>
<protein>
    <submittedName>
        <fullName evidence="1">Uncharacterized protein</fullName>
    </submittedName>
</protein>
<evidence type="ECO:0000313" key="1">
    <source>
        <dbReference type="EMBL" id="KAL1376771.1"/>
    </source>
</evidence>
<dbReference type="EMBL" id="JBEHCU010011406">
    <property type="protein sequence ID" value="KAL1376771.1"/>
    <property type="molecule type" value="Genomic_DNA"/>
</dbReference>
<organism evidence="1 2">
    <name type="scientific">Culex pipiens pipiens</name>
    <name type="common">Northern house mosquito</name>
    <dbReference type="NCBI Taxonomy" id="38569"/>
    <lineage>
        <taxon>Eukaryota</taxon>
        <taxon>Metazoa</taxon>
        <taxon>Ecdysozoa</taxon>
        <taxon>Arthropoda</taxon>
        <taxon>Hexapoda</taxon>
        <taxon>Insecta</taxon>
        <taxon>Pterygota</taxon>
        <taxon>Neoptera</taxon>
        <taxon>Endopterygota</taxon>
        <taxon>Diptera</taxon>
        <taxon>Nematocera</taxon>
        <taxon>Culicoidea</taxon>
        <taxon>Culicidae</taxon>
        <taxon>Culicinae</taxon>
        <taxon>Culicini</taxon>
        <taxon>Culex</taxon>
        <taxon>Culex</taxon>
    </lineage>
</organism>
<dbReference type="Proteomes" id="UP001562425">
    <property type="component" value="Unassembled WGS sequence"/>
</dbReference>
<name>A0ABD1CK74_CULPP</name>
<gene>
    <name evidence="1" type="ORF">pipiens_016700</name>
</gene>
<reference evidence="1 2" key="1">
    <citation type="submission" date="2024-05" db="EMBL/GenBank/DDBJ databases">
        <title>Culex pipiens pipiens assembly and annotation.</title>
        <authorList>
            <person name="Alout H."/>
            <person name="Durand T."/>
        </authorList>
    </citation>
    <scope>NUCLEOTIDE SEQUENCE [LARGE SCALE GENOMIC DNA]</scope>
    <source>
        <strain evidence="1">HA-2024</strain>
        <tissue evidence="1">Whole body</tissue>
    </source>
</reference>
<keyword evidence="2" id="KW-1185">Reference proteome</keyword>